<dbReference type="Pfam" id="PF00496">
    <property type="entry name" value="SBP_bac_5"/>
    <property type="match status" value="1"/>
</dbReference>
<sequence length="559" mass="63265">MKKRIVSLSLILALILSIGLTGCSSGSAGKTADTTAAITSGGVLKTAIFSSPGGIFNPAFATDTYDMYVTRLVFEPLLRYNTQGEFEGQLAEKWSASPDGKVFTFVLRDGLKWQDGEPVTADDVKYSIEYVGYPDYKGARASFISAIKGVDDLKQGKTKDLAGIKVIDKKTIEITTVDTFASGFLRFGTNFEIFPKHIWEKVPVAKALEATDILRNPIGTGPFKMTKFVPDQYIEFTRNDNYWGGAPKLEKIILQKTNMDVAQAQLLKGEIDQMYMVNLSKADETLYKSKGFNIKPLTQNAYQYLAFNLTMDAFKDKKIRQAFAYAMDRASVVDNLLEGHGVIANNPYPPTFWASPKELKEYKYDPKKALELFKEAGWVYNENEKKMYINGKPAKFTLKYSKGNVVTEKSAPLLQQNLKDVGIELDLQIMEFSVMFDQAKKGDFELAFIGQGNENDGDLSKFYLSKYIKPLGENSGSNFIRYKNPELDKLINDSLTHIDQKERVGIFNKIGLLLNEELPVIYRYHWDENIVYSGKLKNREFTPFAGIYYYKIENWYLEK</sequence>
<dbReference type="InterPro" id="IPR039424">
    <property type="entry name" value="SBP_5"/>
</dbReference>
<dbReference type="InterPro" id="IPR030678">
    <property type="entry name" value="Peptide/Ni-bd"/>
</dbReference>
<dbReference type="PIRSF" id="PIRSF002741">
    <property type="entry name" value="MppA"/>
    <property type="match status" value="1"/>
</dbReference>
<protein>
    <submittedName>
        <fullName evidence="7">Oligopeptide ABC transporter, periplasmic oligopeptide-binding protein OppA</fullName>
    </submittedName>
</protein>
<feature type="chain" id="PRO_5038707026" evidence="5">
    <location>
        <begin position="29"/>
        <end position="559"/>
    </location>
</feature>
<comment type="similarity">
    <text evidence="2">Belongs to the bacterial solute-binding protein 5 family.</text>
</comment>
<evidence type="ECO:0000256" key="2">
    <source>
        <dbReference type="ARBA" id="ARBA00005695"/>
    </source>
</evidence>
<dbReference type="AlphaFoldDB" id="A0A1Q8R037"/>
<comment type="subcellular location">
    <subcellularLocation>
        <location evidence="1">Cell membrane</location>
        <topology evidence="1">Lipid-anchor</topology>
    </subcellularLocation>
</comment>
<evidence type="ECO:0000313" key="8">
    <source>
        <dbReference type="Proteomes" id="UP000186102"/>
    </source>
</evidence>
<dbReference type="PROSITE" id="PS51257">
    <property type="entry name" value="PROKAR_LIPOPROTEIN"/>
    <property type="match status" value="1"/>
</dbReference>
<evidence type="ECO:0000259" key="6">
    <source>
        <dbReference type="Pfam" id="PF00496"/>
    </source>
</evidence>
<evidence type="ECO:0000313" key="7">
    <source>
        <dbReference type="EMBL" id="OLN32982.1"/>
    </source>
</evidence>
<dbReference type="STRING" id="1888891.DSOL_1093"/>
<accession>A0A1Q8R037</accession>
<dbReference type="RefSeq" id="WP_075363846.1">
    <property type="nucleotide sequence ID" value="NZ_MLBF01000005.1"/>
</dbReference>
<gene>
    <name evidence="7" type="ORF">DSOL_1093</name>
</gene>
<dbReference type="GO" id="GO:1904680">
    <property type="term" value="F:peptide transmembrane transporter activity"/>
    <property type="evidence" value="ECO:0007669"/>
    <property type="project" value="TreeGrafter"/>
</dbReference>
<dbReference type="PANTHER" id="PTHR30290">
    <property type="entry name" value="PERIPLASMIC BINDING COMPONENT OF ABC TRANSPORTER"/>
    <property type="match status" value="1"/>
</dbReference>
<evidence type="ECO:0000256" key="3">
    <source>
        <dbReference type="ARBA" id="ARBA00022448"/>
    </source>
</evidence>
<keyword evidence="4 5" id="KW-0732">Signal</keyword>
<evidence type="ECO:0000256" key="4">
    <source>
        <dbReference type="ARBA" id="ARBA00022729"/>
    </source>
</evidence>
<keyword evidence="8" id="KW-1185">Reference proteome</keyword>
<feature type="domain" description="Solute-binding protein family 5" evidence="6">
    <location>
        <begin position="85"/>
        <end position="461"/>
    </location>
</feature>
<keyword evidence="3" id="KW-0813">Transport</keyword>
<proteinExistence type="inferred from homology"/>
<dbReference type="GO" id="GO:0043190">
    <property type="term" value="C:ATP-binding cassette (ABC) transporter complex"/>
    <property type="evidence" value="ECO:0007669"/>
    <property type="project" value="InterPro"/>
</dbReference>
<dbReference type="EMBL" id="MLBF01000005">
    <property type="protein sequence ID" value="OLN32982.1"/>
    <property type="molecule type" value="Genomic_DNA"/>
</dbReference>
<dbReference type="Gene3D" id="3.40.190.10">
    <property type="entry name" value="Periplasmic binding protein-like II"/>
    <property type="match status" value="1"/>
</dbReference>
<dbReference type="InterPro" id="IPR000914">
    <property type="entry name" value="SBP_5_dom"/>
</dbReference>
<dbReference type="InterPro" id="IPR023765">
    <property type="entry name" value="SBP_5_CS"/>
</dbReference>
<dbReference type="Proteomes" id="UP000186102">
    <property type="component" value="Unassembled WGS sequence"/>
</dbReference>
<dbReference type="OrthoDB" id="137511at2"/>
<name>A0A1Q8R037_9FIRM</name>
<reference evidence="7 8" key="1">
    <citation type="submission" date="2016-09" db="EMBL/GenBank/DDBJ databases">
        <title>Complete genome of Desulfosporosinus sp. OL.</title>
        <authorList>
            <person name="Mardanov A."/>
            <person name="Beletsky A."/>
            <person name="Panova A."/>
            <person name="Karnachuk O."/>
            <person name="Ravin N."/>
        </authorList>
    </citation>
    <scope>NUCLEOTIDE SEQUENCE [LARGE SCALE GENOMIC DNA]</scope>
    <source>
        <strain evidence="7 8">OL</strain>
    </source>
</reference>
<feature type="signal peptide" evidence="5">
    <location>
        <begin position="1"/>
        <end position="28"/>
    </location>
</feature>
<dbReference type="GO" id="GO:0015833">
    <property type="term" value="P:peptide transport"/>
    <property type="evidence" value="ECO:0007669"/>
    <property type="project" value="TreeGrafter"/>
</dbReference>
<dbReference type="PROSITE" id="PS01040">
    <property type="entry name" value="SBP_BACTERIAL_5"/>
    <property type="match status" value="1"/>
</dbReference>
<dbReference type="PANTHER" id="PTHR30290:SF9">
    <property type="entry name" value="OLIGOPEPTIDE-BINDING PROTEIN APPA"/>
    <property type="match status" value="1"/>
</dbReference>
<organism evidence="7 8">
    <name type="scientific">Desulfosporosinus metallidurans</name>
    <dbReference type="NCBI Taxonomy" id="1888891"/>
    <lineage>
        <taxon>Bacteria</taxon>
        <taxon>Bacillati</taxon>
        <taxon>Bacillota</taxon>
        <taxon>Clostridia</taxon>
        <taxon>Eubacteriales</taxon>
        <taxon>Desulfitobacteriaceae</taxon>
        <taxon>Desulfosporosinus</taxon>
    </lineage>
</organism>
<dbReference type="Gene3D" id="3.90.76.10">
    <property type="entry name" value="Dipeptide-binding Protein, Domain 1"/>
    <property type="match status" value="1"/>
</dbReference>
<evidence type="ECO:0000256" key="1">
    <source>
        <dbReference type="ARBA" id="ARBA00004193"/>
    </source>
</evidence>
<dbReference type="SUPFAM" id="SSF53850">
    <property type="entry name" value="Periplasmic binding protein-like II"/>
    <property type="match status" value="1"/>
</dbReference>
<comment type="caution">
    <text evidence="7">The sequence shown here is derived from an EMBL/GenBank/DDBJ whole genome shotgun (WGS) entry which is preliminary data.</text>
</comment>
<dbReference type="GO" id="GO:0042597">
    <property type="term" value="C:periplasmic space"/>
    <property type="evidence" value="ECO:0007669"/>
    <property type="project" value="UniProtKB-ARBA"/>
</dbReference>
<evidence type="ECO:0000256" key="5">
    <source>
        <dbReference type="SAM" id="SignalP"/>
    </source>
</evidence>
<dbReference type="Gene3D" id="3.10.105.10">
    <property type="entry name" value="Dipeptide-binding Protein, Domain 3"/>
    <property type="match status" value="1"/>
</dbReference>